<feature type="transmembrane region" description="Helical" evidence="2">
    <location>
        <begin position="528"/>
        <end position="547"/>
    </location>
</feature>
<keyword evidence="4" id="KW-1185">Reference proteome</keyword>
<reference evidence="3 4" key="1">
    <citation type="submission" date="2019-02" db="EMBL/GenBank/DDBJ databases">
        <title>Deep-cultivation of Planctomycetes and their phenomic and genomic characterization uncovers novel biology.</title>
        <authorList>
            <person name="Wiegand S."/>
            <person name="Jogler M."/>
            <person name="Boedeker C."/>
            <person name="Pinto D."/>
            <person name="Vollmers J."/>
            <person name="Rivas-Marin E."/>
            <person name="Kohn T."/>
            <person name="Peeters S.H."/>
            <person name="Heuer A."/>
            <person name="Rast P."/>
            <person name="Oberbeckmann S."/>
            <person name="Bunk B."/>
            <person name="Jeske O."/>
            <person name="Meyerdierks A."/>
            <person name="Storesund J.E."/>
            <person name="Kallscheuer N."/>
            <person name="Luecker S."/>
            <person name="Lage O.M."/>
            <person name="Pohl T."/>
            <person name="Merkel B.J."/>
            <person name="Hornburger P."/>
            <person name="Mueller R.-W."/>
            <person name="Bruemmer F."/>
            <person name="Labrenz M."/>
            <person name="Spormann A.M."/>
            <person name="Op den Camp H."/>
            <person name="Overmann J."/>
            <person name="Amann R."/>
            <person name="Jetten M.S.M."/>
            <person name="Mascher T."/>
            <person name="Medema M.H."/>
            <person name="Devos D.P."/>
            <person name="Kaster A.-K."/>
            <person name="Ovreas L."/>
            <person name="Rohde M."/>
            <person name="Galperin M.Y."/>
            <person name="Jogler C."/>
        </authorList>
    </citation>
    <scope>NUCLEOTIDE SEQUENCE [LARGE SCALE GENOMIC DNA]</scope>
    <source>
        <strain evidence="3 4">Pla85_3_4</strain>
    </source>
</reference>
<dbReference type="OrthoDB" id="231083at2"/>
<dbReference type="KEGG" id="lcre:Pla8534_32530"/>
<dbReference type="EMBL" id="CP036433">
    <property type="protein sequence ID" value="QDU95438.1"/>
    <property type="molecule type" value="Genomic_DNA"/>
</dbReference>
<organism evidence="3 4">
    <name type="scientific">Lignipirellula cremea</name>
    <dbReference type="NCBI Taxonomy" id="2528010"/>
    <lineage>
        <taxon>Bacteria</taxon>
        <taxon>Pseudomonadati</taxon>
        <taxon>Planctomycetota</taxon>
        <taxon>Planctomycetia</taxon>
        <taxon>Pirellulales</taxon>
        <taxon>Pirellulaceae</taxon>
        <taxon>Lignipirellula</taxon>
    </lineage>
</organism>
<feature type="transmembrane region" description="Helical" evidence="2">
    <location>
        <begin position="120"/>
        <end position="144"/>
    </location>
</feature>
<accession>A0A518DUD5</accession>
<sequence length="660" mass="73016">MVIENFQQVQPYFEWLVSALPIFFRAMLVLGIFGLIVGYLASVARHGPGEGFNVLAKHIINSVPDLVLTSPRRTWAIALLSIQESIRRYVLVVFGVFVVIILFAGWFLDVDSEHPEQLYISFVLSASTFLMLGLALVLSTFSLPNDIKTKTIYTIVTKPVRAGEIVLGRIIGFSVVCSAMLAMMGIISYFFVTGGLEHRHTIAVADLEEIRETSAFPSGRGPQRIDGKTVKPKNLGDAVKQGQTTLDAHHRHLVLQDPDGSVRVMPSKGHTHGVRKVGEGEDAVYELGPPEGMLQARVPVQGRLRFVNERGSEGGISVGDEWEYRKYIPGDSAAHGVWKFENVTVDRFGERPTAEEMAAWKKPLAERNEEEQRLAAIADNKQGLPLDLTLAVFRTNKGNIEEQIRGQIQVVNPNPAKNLASERMPFVSQEFDIQRIVIPRTLRTSNAAGQLVDVDLYDDLVDNGEVEIRIYCSERGQYFGMAEPDLYIKAANMPFAWNFLKGFISIWLLTIIVVCFGVTLSTVVSGPVAIVGSLAIFITGYFSKFIIDLASSVLFNEKTAFGGGPVEALIRIVTQRSLVADLDVPGEYFIKQFDRGVMGGLYAVANVLPNFQLFDTSRYVAKGYNIDSNMLAQHVTVMVTFAVVLTIIGYFSLRAREIAS</sequence>
<dbReference type="PANTHER" id="PTHR43471">
    <property type="entry name" value="ABC TRANSPORTER PERMEASE"/>
    <property type="match status" value="1"/>
</dbReference>
<dbReference type="RefSeq" id="WP_145054177.1">
    <property type="nucleotide sequence ID" value="NZ_CP036433.1"/>
</dbReference>
<evidence type="ECO:0000313" key="4">
    <source>
        <dbReference type="Proteomes" id="UP000317648"/>
    </source>
</evidence>
<feature type="transmembrane region" description="Helical" evidence="2">
    <location>
        <begin position="22"/>
        <end position="41"/>
    </location>
</feature>
<evidence type="ECO:0000313" key="3">
    <source>
        <dbReference type="EMBL" id="QDU95438.1"/>
    </source>
</evidence>
<gene>
    <name evidence="3" type="ORF">Pla8534_32530</name>
</gene>
<protein>
    <submittedName>
        <fullName evidence="3">ABC-2 family transporter protein</fullName>
    </submittedName>
</protein>
<feature type="transmembrane region" description="Helical" evidence="2">
    <location>
        <begin position="495"/>
        <end position="516"/>
    </location>
</feature>
<feature type="transmembrane region" description="Helical" evidence="2">
    <location>
        <begin position="165"/>
        <end position="192"/>
    </location>
</feature>
<keyword evidence="2" id="KW-1133">Transmembrane helix</keyword>
<dbReference type="PANTHER" id="PTHR43471:SF10">
    <property type="entry name" value="SLL1107 PROTEIN"/>
    <property type="match status" value="1"/>
</dbReference>
<evidence type="ECO:0000256" key="1">
    <source>
        <dbReference type="SAM" id="MobiDB-lite"/>
    </source>
</evidence>
<dbReference type="Proteomes" id="UP000317648">
    <property type="component" value="Chromosome"/>
</dbReference>
<dbReference type="AlphaFoldDB" id="A0A518DUD5"/>
<feature type="region of interest" description="Disordered" evidence="1">
    <location>
        <begin position="215"/>
        <end position="234"/>
    </location>
</feature>
<evidence type="ECO:0000256" key="2">
    <source>
        <dbReference type="SAM" id="Phobius"/>
    </source>
</evidence>
<proteinExistence type="predicted"/>
<name>A0A518DUD5_9BACT</name>
<feature type="transmembrane region" description="Helical" evidence="2">
    <location>
        <begin position="89"/>
        <end position="108"/>
    </location>
</feature>
<keyword evidence="2" id="KW-0812">Transmembrane</keyword>
<keyword evidence="2" id="KW-0472">Membrane</keyword>
<feature type="transmembrane region" description="Helical" evidence="2">
    <location>
        <begin position="631"/>
        <end position="653"/>
    </location>
</feature>